<gene>
    <name evidence="2" type="ORF">I592_01748</name>
    <name evidence="1" type="ORF">UKC_02220</name>
</gene>
<name>R2VEW1_9ENTE</name>
<dbReference type="PATRIC" id="fig|1158614.3.peg.2213"/>
<reference evidence="2 4" key="2">
    <citation type="submission" date="2013-03" db="EMBL/GenBank/DDBJ databases">
        <title>The Genome Sequence of Enterococcus gilvus ATCC BAA-350 (PacBio/Illumina hybrid assembly).</title>
        <authorList>
            <consortium name="The Broad Institute Genomics Platform"/>
            <consortium name="The Broad Institute Genome Sequencing Center for Infectious Disease"/>
            <person name="Earl A."/>
            <person name="Russ C."/>
            <person name="Gilmore M."/>
            <person name="Surin D."/>
            <person name="Walker B."/>
            <person name="Young S."/>
            <person name="Zeng Q."/>
            <person name="Gargeya S."/>
            <person name="Fitzgerald M."/>
            <person name="Haas B."/>
            <person name="Abouelleil A."/>
            <person name="Allen A.W."/>
            <person name="Alvarado L."/>
            <person name="Arachchi H.M."/>
            <person name="Berlin A.M."/>
            <person name="Chapman S.B."/>
            <person name="Gainer-Dewar J."/>
            <person name="Goldberg J."/>
            <person name="Griggs A."/>
            <person name="Gujja S."/>
            <person name="Hansen M."/>
            <person name="Howarth C."/>
            <person name="Imamovic A."/>
            <person name="Ireland A."/>
            <person name="Larimer J."/>
            <person name="McCowan C."/>
            <person name="Murphy C."/>
            <person name="Pearson M."/>
            <person name="Poon T.W."/>
            <person name="Priest M."/>
            <person name="Roberts A."/>
            <person name="Saif S."/>
            <person name="Shea T."/>
            <person name="Sisk P."/>
            <person name="Sykes S."/>
            <person name="Wortman J."/>
            <person name="Nusbaum C."/>
            <person name="Birren B."/>
        </authorList>
    </citation>
    <scope>NUCLEOTIDE SEQUENCE [LARGE SCALE GENOMIC DNA]</scope>
    <source>
        <strain evidence="2 4">ATCC BAA-350</strain>
    </source>
</reference>
<dbReference type="Proteomes" id="UP000014160">
    <property type="component" value="Unassembled WGS sequence"/>
</dbReference>
<proteinExistence type="predicted"/>
<dbReference type="eggNOG" id="ENOG5032M67">
    <property type="taxonomic scope" value="Bacteria"/>
</dbReference>
<dbReference type="HOGENOM" id="CLU_173158_0_0_9"/>
<dbReference type="Proteomes" id="UP000013750">
    <property type="component" value="Unassembled WGS sequence"/>
</dbReference>
<sequence>MENFQALLAQIPDEVKEAWSVGFVFVKEKDHYWHFPARQWTDDQIKDYFIERFDQESQIIRHPAFALKQLVVDERPDLFVVIPYTAGEEQ</sequence>
<reference evidence="1 3" key="1">
    <citation type="submission" date="2013-02" db="EMBL/GenBank/DDBJ databases">
        <title>The Genome Sequence of Enterococcus gilvus ATCC BAA-350.</title>
        <authorList>
            <consortium name="The Broad Institute Genome Sequencing Platform"/>
            <consortium name="The Broad Institute Genome Sequencing Center for Infectious Disease"/>
            <person name="Earl A.M."/>
            <person name="Gilmore M.S."/>
            <person name="Lebreton F."/>
            <person name="Walker B."/>
            <person name="Young S.K."/>
            <person name="Zeng Q."/>
            <person name="Gargeya S."/>
            <person name="Fitzgerald M."/>
            <person name="Haas B."/>
            <person name="Abouelleil A."/>
            <person name="Alvarado L."/>
            <person name="Arachchi H.M."/>
            <person name="Berlin A.M."/>
            <person name="Chapman S.B."/>
            <person name="Dewar J."/>
            <person name="Goldberg J."/>
            <person name="Griggs A."/>
            <person name="Gujja S."/>
            <person name="Hansen M."/>
            <person name="Howarth C."/>
            <person name="Imamovic A."/>
            <person name="Larimer J."/>
            <person name="McCowan C."/>
            <person name="Murphy C."/>
            <person name="Neiman D."/>
            <person name="Pearson M."/>
            <person name="Priest M."/>
            <person name="Roberts A."/>
            <person name="Saif S."/>
            <person name="Shea T."/>
            <person name="Sisk P."/>
            <person name="Sykes S."/>
            <person name="Wortman J."/>
            <person name="Nusbaum C."/>
            <person name="Birren B."/>
        </authorList>
    </citation>
    <scope>NUCLEOTIDE SEQUENCE [LARGE SCALE GENOMIC DNA]</scope>
    <source>
        <strain evidence="1 3">ATCC BAA-350</strain>
    </source>
</reference>
<dbReference type="EMBL" id="ASWH01000001">
    <property type="protein sequence ID" value="EOW82445.1"/>
    <property type="molecule type" value="Genomic_DNA"/>
</dbReference>
<dbReference type="AlphaFoldDB" id="R2VEW1"/>
<protein>
    <submittedName>
        <fullName evidence="1">Uncharacterized protein</fullName>
    </submittedName>
</protein>
<organism evidence="1 3">
    <name type="scientific">Enterococcus gilvus ATCC BAA-350</name>
    <dbReference type="NCBI Taxonomy" id="1158614"/>
    <lineage>
        <taxon>Bacteria</taxon>
        <taxon>Bacillati</taxon>
        <taxon>Bacillota</taxon>
        <taxon>Bacilli</taxon>
        <taxon>Lactobacillales</taxon>
        <taxon>Enterococcaceae</taxon>
        <taxon>Enterococcus</taxon>
    </lineage>
</organism>
<keyword evidence="4" id="KW-1185">Reference proteome</keyword>
<accession>R2VEW1</accession>
<evidence type="ECO:0000313" key="4">
    <source>
        <dbReference type="Proteomes" id="UP000014160"/>
    </source>
</evidence>
<dbReference type="RefSeq" id="WP_010780595.1">
    <property type="nucleotide sequence ID" value="NZ_ASWH01000001.1"/>
</dbReference>
<evidence type="ECO:0000313" key="1">
    <source>
        <dbReference type="EMBL" id="EOI56305.1"/>
    </source>
</evidence>
<evidence type="ECO:0000313" key="2">
    <source>
        <dbReference type="EMBL" id="EOW82445.1"/>
    </source>
</evidence>
<dbReference type="EMBL" id="AJDQ01000007">
    <property type="protein sequence ID" value="EOI56305.1"/>
    <property type="molecule type" value="Genomic_DNA"/>
</dbReference>
<comment type="caution">
    <text evidence="1">The sequence shown here is derived from an EMBL/GenBank/DDBJ whole genome shotgun (WGS) entry which is preliminary data.</text>
</comment>
<evidence type="ECO:0000313" key="3">
    <source>
        <dbReference type="Proteomes" id="UP000013750"/>
    </source>
</evidence>
<dbReference type="OrthoDB" id="2186003at2"/>